<dbReference type="SMART" id="SM00086">
    <property type="entry name" value="PAC"/>
    <property type="match status" value="2"/>
</dbReference>
<comment type="catalytic activity">
    <reaction evidence="1">
        <text>ATP + protein L-histidine = ADP + protein N-phospho-L-histidine.</text>
        <dbReference type="EC" id="2.7.13.3"/>
    </reaction>
</comment>
<reference evidence="11 12" key="1">
    <citation type="submission" date="2020-04" db="EMBL/GenBank/DDBJ databases">
        <title>Draft genome of Pyxidicoccus fallax type strain.</title>
        <authorList>
            <person name="Whitworth D.E."/>
        </authorList>
    </citation>
    <scope>NUCLEOTIDE SEQUENCE [LARGE SCALE GENOMIC DNA]</scope>
    <source>
        <strain evidence="11 12">DSM 14698</strain>
    </source>
</reference>
<dbReference type="SUPFAM" id="SSF47384">
    <property type="entry name" value="Homodimeric domain of signal transducing histidine kinase"/>
    <property type="match status" value="1"/>
</dbReference>
<evidence type="ECO:0000259" key="9">
    <source>
        <dbReference type="PROSITE" id="PS50112"/>
    </source>
</evidence>
<dbReference type="PROSITE" id="PS50113">
    <property type="entry name" value="PAC"/>
    <property type="match status" value="2"/>
</dbReference>
<keyword evidence="3" id="KW-0597">Phosphoprotein</keyword>
<dbReference type="SUPFAM" id="SSF55874">
    <property type="entry name" value="ATPase domain of HSP90 chaperone/DNA topoisomerase II/histidine kinase"/>
    <property type="match status" value="1"/>
</dbReference>
<dbReference type="InterPro" id="IPR050736">
    <property type="entry name" value="Sensor_HK_Regulatory"/>
</dbReference>
<comment type="caution">
    <text evidence="11">The sequence shown here is derived from an EMBL/GenBank/DDBJ whole genome shotgun (WGS) entry which is preliminary data.</text>
</comment>
<feature type="domain" description="PAS" evidence="9">
    <location>
        <begin position="25"/>
        <end position="98"/>
    </location>
</feature>
<evidence type="ECO:0000256" key="1">
    <source>
        <dbReference type="ARBA" id="ARBA00000085"/>
    </source>
</evidence>
<dbReference type="EC" id="2.7.13.3" evidence="2"/>
<sequence length="527" mass="59151">MSTARQPVQPSPESESKQEDAHEEGEERYGLIIQGVKDYAIFLVDAEGHIRTWNAGAEAIKGYTPREAIGRHISMFYTPEDQAAGRPARLFSTAAQEGRVEDEGWRVRKDGTRFWADVVITALRDKDGKLQGFSKVTRDLTARREAEEALRQSELRFRLLVQSVKEYAIFMLDPRGHVASWNAGAARIKGYAPEEIIGQHFSRFYPPEEATSGKCAWELEVALAEGRFEEEGWRVRKDGTRFWANVVIQPVRDSEGRHIGFAKVTRDLTERRKAEEERLRLAQAQEAVRLRDEFLSIASHELKTPLSAIQLQLQSLLHGAKDLEPKLRNKAERAFRGGERLTQLVEALLDVSRIATGRFSLTLETCDLGRTVEEVVERFREQASRDGCELTLRLEENVTGEWDRLRLEQVVTNLLSNALRYAAGTPVELAVRAEGDHAVLTVSDQGPGIPESEWERIFARFERAASMRHYGGMGLGLYVSRQIVEGHGGTISIEAVKPQGARFIVTLPRSPRKGAGPDASAEAEVAR</sequence>
<dbReference type="Proteomes" id="UP000518300">
    <property type="component" value="Unassembled WGS sequence"/>
</dbReference>
<evidence type="ECO:0000256" key="5">
    <source>
        <dbReference type="ARBA" id="ARBA00022777"/>
    </source>
</evidence>
<keyword evidence="12" id="KW-1185">Reference proteome</keyword>
<organism evidence="11 12">
    <name type="scientific">Pyxidicoccus fallax</name>
    <dbReference type="NCBI Taxonomy" id="394095"/>
    <lineage>
        <taxon>Bacteria</taxon>
        <taxon>Pseudomonadati</taxon>
        <taxon>Myxococcota</taxon>
        <taxon>Myxococcia</taxon>
        <taxon>Myxococcales</taxon>
        <taxon>Cystobacterineae</taxon>
        <taxon>Myxococcaceae</taxon>
        <taxon>Pyxidicoccus</taxon>
    </lineage>
</organism>
<feature type="region of interest" description="Disordered" evidence="7">
    <location>
        <begin position="1"/>
        <end position="26"/>
    </location>
</feature>
<dbReference type="GO" id="GO:0000155">
    <property type="term" value="F:phosphorelay sensor kinase activity"/>
    <property type="evidence" value="ECO:0007669"/>
    <property type="project" value="InterPro"/>
</dbReference>
<keyword evidence="4" id="KW-0808">Transferase</keyword>
<dbReference type="CDD" id="cd00082">
    <property type="entry name" value="HisKA"/>
    <property type="match status" value="1"/>
</dbReference>
<evidence type="ECO:0000256" key="7">
    <source>
        <dbReference type="SAM" id="MobiDB-lite"/>
    </source>
</evidence>
<evidence type="ECO:0000313" key="11">
    <source>
        <dbReference type="EMBL" id="NMO19528.1"/>
    </source>
</evidence>
<dbReference type="PRINTS" id="PR00344">
    <property type="entry name" value="BCTRLSENSOR"/>
</dbReference>
<dbReference type="PROSITE" id="PS50109">
    <property type="entry name" value="HIS_KIN"/>
    <property type="match status" value="1"/>
</dbReference>
<dbReference type="InterPro" id="IPR000014">
    <property type="entry name" value="PAS"/>
</dbReference>
<evidence type="ECO:0000259" key="10">
    <source>
        <dbReference type="PROSITE" id="PS50113"/>
    </source>
</evidence>
<evidence type="ECO:0000259" key="8">
    <source>
        <dbReference type="PROSITE" id="PS50109"/>
    </source>
</evidence>
<feature type="domain" description="PAC" evidence="10">
    <location>
        <begin position="100"/>
        <end position="152"/>
    </location>
</feature>
<keyword evidence="6" id="KW-0902">Two-component regulatory system</keyword>
<proteinExistence type="predicted"/>
<evidence type="ECO:0000256" key="4">
    <source>
        <dbReference type="ARBA" id="ARBA00022679"/>
    </source>
</evidence>
<dbReference type="NCBIfam" id="TIGR00229">
    <property type="entry name" value="sensory_box"/>
    <property type="match status" value="2"/>
</dbReference>
<dbReference type="CDD" id="cd00130">
    <property type="entry name" value="PAS"/>
    <property type="match status" value="2"/>
</dbReference>
<dbReference type="PROSITE" id="PS50112">
    <property type="entry name" value="PAS"/>
    <property type="match status" value="2"/>
</dbReference>
<evidence type="ECO:0000256" key="6">
    <source>
        <dbReference type="ARBA" id="ARBA00023012"/>
    </source>
</evidence>
<dbReference type="InterPro" id="IPR035965">
    <property type="entry name" value="PAS-like_dom_sf"/>
</dbReference>
<dbReference type="InterPro" id="IPR005467">
    <property type="entry name" value="His_kinase_dom"/>
</dbReference>
<dbReference type="Gene3D" id="1.10.287.130">
    <property type="match status" value="1"/>
</dbReference>
<dbReference type="PANTHER" id="PTHR43711:SF1">
    <property type="entry name" value="HISTIDINE KINASE 1"/>
    <property type="match status" value="1"/>
</dbReference>
<dbReference type="SMART" id="SM00091">
    <property type="entry name" value="PAS"/>
    <property type="match status" value="2"/>
</dbReference>
<gene>
    <name evidence="11" type="ORF">HG543_32330</name>
</gene>
<dbReference type="PANTHER" id="PTHR43711">
    <property type="entry name" value="TWO-COMPONENT HISTIDINE KINASE"/>
    <property type="match status" value="1"/>
</dbReference>
<feature type="compositionally biased region" description="Basic and acidic residues" evidence="7">
    <location>
        <begin position="14"/>
        <end position="26"/>
    </location>
</feature>
<dbReference type="Pfam" id="PF13426">
    <property type="entry name" value="PAS_9"/>
    <property type="match status" value="1"/>
</dbReference>
<dbReference type="CDD" id="cd00075">
    <property type="entry name" value="HATPase"/>
    <property type="match status" value="1"/>
</dbReference>
<accession>A0A848LNV2</accession>
<dbReference type="Gene3D" id="3.30.565.10">
    <property type="entry name" value="Histidine kinase-like ATPase, C-terminal domain"/>
    <property type="match status" value="1"/>
</dbReference>
<dbReference type="EMBL" id="JABBJJ010000190">
    <property type="protein sequence ID" value="NMO19528.1"/>
    <property type="molecule type" value="Genomic_DNA"/>
</dbReference>
<dbReference type="AlphaFoldDB" id="A0A848LNV2"/>
<feature type="compositionally biased region" description="Polar residues" evidence="7">
    <location>
        <begin position="1"/>
        <end position="13"/>
    </location>
</feature>
<feature type="domain" description="Histidine kinase" evidence="8">
    <location>
        <begin position="297"/>
        <end position="511"/>
    </location>
</feature>
<protein>
    <recommendedName>
        <fullName evidence="2">histidine kinase</fullName>
        <ecNumber evidence="2">2.7.13.3</ecNumber>
    </recommendedName>
</protein>
<feature type="region of interest" description="Disordered" evidence="7">
    <location>
        <begin position="508"/>
        <end position="527"/>
    </location>
</feature>
<name>A0A848LNV2_9BACT</name>
<dbReference type="FunFam" id="3.30.565.10:FF:000006">
    <property type="entry name" value="Sensor histidine kinase WalK"/>
    <property type="match status" value="1"/>
</dbReference>
<dbReference type="InterPro" id="IPR036890">
    <property type="entry name" value="HATPase_C_sf"/>
</dbReference>
<dbReference type="InterPro" id="IPR000700">
    <property type="entry name" value="PAS-assoc_C"/>
</dbReference>
<dbReference type="SUPFAM" id="SSF55785">
    <property type="entry name" value="PYP-like sensor domain (PAS domain)"/>
    <property type="match status" value="2"/>
</dbReference>
<dbReference type="Gene3D" id="3.30.450.20">
    <property type="entry name" value="PAS domain"/>
    <property type="match status" value="2"/>
</dbReference>
<dbReference type="Pfam" id="PF00989">
    <property type="entry name" value="PAS"/>
    <property type="match status" value="1"/>
</dbReference>
<dbReference type="SMART" id="SM00387">
    <property type="entry name" value="HATPase_c"/>
    <property type="match status" value="1"/>
</dbReference>
<dbReference type="InterPro" id="IPR013767">
    <property type="entry name" value="PAS_fold"/>
</dbReference>
<dbReference type="SMART" id="SM00388">
    <property type="entry name" value="HisKA"/>
    <property type="match status" value="1"/>
</dbReference>
<dbReference type="RefSeq" id="WP_169348776.1">
    <property type="nucleotide sequence ID" value="NZ_JABBJJ010000190.1"/>
</dbReference>
<feature type="domain" description="PAC" evidence="10">
    <location>
        <begin position="228"/>
        <end position="280"/>
    </location>
</feature>
<keyword evidence="5 11" id="KW-0418">Kinase</keyword>
<evidence type="ECO:0000256" key="2">
    <source>
        <dbReference type="ARBA" id="ARBA00012438"/>
    </source>
</evidence>
<dbReference type="Pfam" id="PF02518">
    <property type="entry name" value="HATPase_c"/>
    <property type="match status" value="1"/>
</dbReference>
<evidence type="ECO:0000313" key="12">
    <source>
        <dbReference type="Proteomes" id="UP000518300"/>
    </source>
</evidence>
<dbReference type="InterPro" id="IPR003594">
    <property type="entry name" value="HATPase_dom"/>
</dbReference>
<dbReference type="InterPro" id="IPR036097">
    <property type="entry name" value="HisK_dim/P_sf"/>
</dbReference>
<dbReference type="InterPro" id="IPR001610">
    <property type="entry name" value="PAC"/>
</dbReference>
<feature type="domain" description="PAS" evidence="9">
    <location>
        <begin position="153"/>
        <end position="226"/>
    </location>
</feature>
<dbReference type="Pfam" id="PF00512">
    <property type="entry name" value="HisKA"/>
    <property type="match status" value="1"/>
</dbReference>
<evidence type="ECO:0000256" key="3">
    <source>
        <dbReference type="ARBA" id="ARBA00022553"/>
    </source>
</evidence>
<dbReference type="InterPro" id="IPR004358">
    <property type="entry name" value="Sig_transdc_His_kin-like_C"/>
</dbReference>
<dbReference type="InterPro" id="IPR003661">
    <property type="entry name" value="HisK_dim/P_dom"/>
</dbReference>